<protein>
    <submittedName>
        <fullName evidence="1">Uncharacterized protein</fullName>
    </submittedName>
</protein>
<comment type="caution">
    <text evidence="1">The sequence shown here is derived from an EMBL/GenBank/DDBJ whole genome shotgun (WGS) entry which is preliminary data.</text>
</comment>
<dbReference type="EMBL" id="REGN01008685">
    <property type="protein sequence ID" value="RNA02997.1"/>
    <property type="molecule type" value="Genomic_DNA"/>
</dbReference>
<accession>A0A3M7PV44</accession>
<evidence type="ECO:0000313" key="1">
    <source>
        <dbReference type="EMBL" id="RNA02997.1"/>
    </source>
</evidence>
<sequence length="88" mass="9963">MYVDLYFQISKTVLACKKDMKISKDKLNKRRIIKLGLKEPNVFLACATNQDKNTNKDRCCFIIEFICSTQIEAGRPSQVGLNTGSNSN</sequence>
<evidence type="ECO:0000313" key="2">
    <source>
        <dbReference type="Proteomes" id="UP000276133"/>
    </source>
</evidence>
<proteinExistence type="predicted"/>
<organism evidence="1 2">
    <name type="scientific">Brachionus plicatilis</name>
    <name type="common">Marine rotifer</name>
    <name type="synonym">Brachionus muelleri</name>
    <dbReference type="NCBI Taxonomy" id="10195"/>
    <lineage>
        <taxon>Eukaryota</taxon>
        <taxon>Metazoa</taxon>
        <taxon>Spiralia</taxon>
        <taxon>Gnathifera</taxon>
        <taxon>Rotifera</taxon>
        <taxon>Eurotatoria</taxon>
        <taxon>Monogononta</taxon>
        <taxon>Pseudotrocha</taxon>
        <taxon>Ploima</taxon>
        <taxon>Brachionidae</taxon>
        <taxon>Brachionus</taxon>
    </lineage>
</organism>
<gene>
    <name evidence="1" type="ORF">BpHYR1_030764</name>
</gene>
<dbReference type="AlphaFoldDB" id="A0A3M7PV44"/>
<dbReference type="Proteomes" id="UP000276133">
    <property type="component" value="Unassembled WGS sequence"/>
</dbReference>
<keyword evidence="2" id="KW-1185">Reference proteome</keyword>
<name>A0A3M7PV44_BRAPC</name>
<reference evidence="1 2" key="1">
    <citation type="journal article" date="2018" name="Sci. Rep.">
        <title>Genomic signatures of local adaptation to the degree of environmental predictability in rotifers.</title>
        <authorList>
            <person name="Franch-Gras L."/>
            <person name="Hahn C."/>
            <person name="Garcia-Roger E.M."/>
            <person name="Carmona M.J."/>
            <person name="Serra M."/>
            <person name="Gomez A."/>
        </authorList>
    </citation>
    <scope>NUCLEOTIDE SEQUENCE [LARGE SCALE GENOMIC DNA]</scope>
    <source>
        <strain evidence="1">HYR1</strain>
    </source>
</reference>